<evidence type="ECO:0000256" key="9">
    <source>
        <dbReference type="HAMAP-Rule" id="MF_00024"/>
    </source>
</evidence>
<evidence type="ECO:0000256" key="1">
    <source>
        <dbReference type="ARBA" id="ARBA00004651"/>
    </source>
</evidence>
<dbReference type="PANTHER" id="PTHR34308">
    <property type="entry name" value="COBALAMIN BIOSYNTHESIS PROTEIN CBIB"/>
    <property type="match status" value="1"/>
</dbReference>
<protein>
    <recommendedName>
        <fullName evidence="9">Cobalamin biosynthesis protein CobD</fullName>
    </recommendedName>
</protein>
<evidence type="ECO:0000313" key="11">
    <source>
        <dbReference type="Proteomes" id="UP000460298"/>
    </source>
</evidence>
<evidence type="ECO:0000256" key="8">
    <source>
        <dbReference type="ARBA" id="ARBA00023136"/>
    </source>
</evidence>
<dbReference type="EMBL" id="WBUI01000067">
    <property type="protein sequence ID" value="KAB2927702.1"/>
    <property type="molecule type" value="Genomic_DNA"/>
</dbReference>
<dbReference type="AlphaFoldDB" id="A0A833GWV7"/>
<comment type="pathway">
    <text evidence="2 9">Cofactor biosynthesis; adenosylcobalamin biosynthesis.</text>
</comment>
<comment type="function">
    <text evidence="9">Converts cobyric acid to cobinamide by the addition of aminopropanol on the F carboxylic group.</text>
</comment>
<feature type="transmembrane region" description="Helical" evidence="9">
    <location>
        <begin position="49"/>
        <end position="72"/>
    </location>
</feature>
<comment type="subcellular location">
    <subcellularLocation>
        <location evidence="1 9">Cell membrane</location>
        <topology evidence="1 9">Multi-pass membrane protein</topology>
    </subcellularLocation>
</comment>
<organism evidence="10 11">
    <name type="scientific">Leptonema illini</name>
    <dbReference type="NCBI Taxonomy" id="183"/>
    <lineage>
        <taxon>Bacteria</taxon>
        <taxon>Pseudomonadati</taxon>
        <taxon>Spirochaetota</taxon>
        <taxon>Spirochaetia</taxon>
        <taxon>Leptospirales</taxon>
        <taxon>Leptospiraceae</taxon>
        <taxon>Leptonema</taxon>
    </lineage>
</organism>
<dbReference type="PANTHER" id="PTHR34308:SF1">
    <property type="entry name" value="COBALAMIN BIOSYNTHESIS PROTEIN CBIB"/>
    <property type="match status" value="1"/>
</dbReference>
<dbReference type="NCBIfam" id="TIGR00380">
    <property type="entry name" value="cobal_cbiB"/>
    <property type="match status" value="1"/>
</dbReference>
<keyword evidence="7 9" id="KW-1133">Transmembrane helix</keyword>
<evidence type="ECO:0000256" key="2">
    <source>
        <dbReference type="ARBA" id="ARBA00004953"/>
    </source>
</evidence>
<comment type="similarity">
    <text evidence="3 9">Belongs to the CobD/CbiB family.</text>
</comment>
<evidence type="ECO:0000313" key="10">
    <source>
        <dbReference type="EMBL" id="KAB2927702.1"/>
    </source>
</evidence>
<dbReference type="UniPathway" id="UPA00148"/>
<keyword evidence="6 9" id="KW-0812">Transmembrane</keyword>
<dbReference type="HAMAP" id="MF_00024">
    <property type="entry name" value="CobD_CbiB"/>
    <property type="match status" value="1"/>
</dbReference>
<keyword evidence="5 9" id="KW-0169">Cobalamin biosynthesis</keyword>
<evidence type="ECO:0000256" key="3">
    <source>
        <dbReference type="ARBA" id="ARBA00006263"/>
    </source>
</evidence>
<dbReference type="GO" id="GO:0005886">
    <property type="term" value="C:plasma membrane"/>
    <property type="evidence" value="ECO:0007669"/>
    <property type="project" value="UniProtKB-SubCell"/>
</dbReference>
<evidence type="ECO:0000256" key="6">
    <source>
        <dbReference type="ARBA" id="ARBA00022692"/>
    </source>
</evidence>
<dbReference type="GO" id="GO:0009236">
    <property type="term" value="P:cobalamin biosynthetic process"/>
    <property type="evidence" value="ECO:0007669"/>
    <property type="project" value="UniProtKB-UniRule"/>
</dbReference>
<comment type="caution">
    <text evidence="10">The sequence shown here is derived from an EMBL/GenBank/DDBJ whole genome shotgun (WGS) entry which is preliminary data.</text>
</comment>
<evidence type="ECO:0000256" key="5">
    <source>
        <dbReference type="ARBA" id="ARBA00022573"/>
    </source>
</evidence>
<dbReference type="Pfam" id="PF03186">
    <property type="entry name" value="CobD_Cbib"/>
    <property type="match status" value="1"/>
</dbReference>
<dbReference type="GO" id="GO:0015420">
    <property type="term" value="F:ABC-type vitamin B12 transporter activity"/>
    <property type="evidence" value="ECO:0007669"/>
    <property type="project" value="UniProtKB-UniRule"/>
</dbReference>
<proteinExistence type="inferred from homology"/>
<feature type="transmembrane region" description="Helical" evidence="9">
    <location>
        <begin position="307"/>
        <end position="326"/>
    </location>
</feature>
<name>A0A833GWV7_9LEPT</name>
<keyword evidence="4 9" id="KW-1003">Cell membrane</keyword>
<gene>
    <name evidence="9 10" type="primary">cobD</name>
    <name evidence="10" type="ORF">F9K24_22505</name>
</gene>
<sequence length="329" mass="35455">MYTFQVLAAILCDFLFGDPRFLPHPVRLIGSLCRQAERFFRGSVANPGLAGGLTVMAVLLLTALAMALVLWGCTAISPLLAAVVAVAFVYTTVAARDLARHSREVYLRLAENDLFGARQAVAMIVGRDTSRLDRQGVCRAAVETVAENTVDGVTAPLFWGIVCSLPAAALAIDPIILTAVGAMLYKAVNTMDSMFGYKNERYLHFGRTAARLDDLVNFLPARLTPLFLVLAAAVQRLDWRAAAKIGLRDRLRHSSPNAGHPEAAVAGALGVRLGGPSIYFGAVVDKPYLGDDLRAIEPDDILRSNRLMYLGALLFVLFLLVCRAVVTGA</sequence>
<reference evidence="10 11" key="1">
    <citation type="submission" date="2019-10" db="EMBL/GenBank/DDBJ databases">
        <title>Extracellular Electron Transfer in a Candidatus Methanoperedens spp. Enrichment Culture.</title>
        <authorList>
            <person name="Berger S."/>
            <person name="Rangel Shaw D."/>
            <person name="Berben T."/>
            <person name="In 'T Zandt M."/>
            <person name="Frank J."/>
            <person name="Reimann J."/>
            <person name="Jetten M.S.M."/>
            <person name="Welte C.U."/>
        </authorList>
    </citation>
    <scope>NUCLEOTIDE SEQUENCE [LARGE SCALE GENOMIC DNA]</scope>
    <source>
        <strain evidence="10">SB12</strain>
    </source>
</reference>
<feature type="transmembrane region" description="Helical" evidence="9">
    <location>
        <begin position="79"/>
        <end position="99"/>
    </location>
</feature>
<keyword evidence="8 9" id="KW-0472">Membrane</keyword>
<dbReference type="GO" id="GO:0048472">
    <property type="term" value="F:threonine-phosphate decarboxylase activity"/>
    <property type="evidence" value="ECO:0007669"/>
    <property type="project" value="InterPro"/>
</dbReference>
<comment type="caution">
    <text evidence="9">Lacks conserved residue(s) required for the propagation of feature annotation.</text>
</comment>
<evidence type="ECO:0000256" key="7">
    <source>
        <dbReference type="ARBA" id="ARBA00022989"/>
    </source>
</evidence>
<dbReference type="Proteomes" id="UP000460298">
    <property type="component" value="Unassembled WGS sequence"/>
</dbReference>
<dbReference type="InterPro" id="IPR004485">
    <property type="entry name" value="Cobalamin_biosynth_CobD/CbiB"/>
</dbReference>
<evidence type="ECO:0000256" key="4">
    <source>
        <dbReference type="ARBA" id="ARBA00022475"/>
    </source>
</evidence>
<accession>A0A833GWV7</accession>